<comment type="caution">
    <text evidence="3">The sequence shown here is derived from an EMBL/GenBank/DDBJ whole genome shotgun (WGS) entry which is preliminary data.</text>
</comment>
<dbReference type="SMART" id="SM00974">
    <property type="entry name" value="T5orf172"/>
    <property type="match status" value="1"/>
</dbReference>
<dbReference type="InterPro" id="IPR053006">
    <property type="entry name" value="Meiosis_regulatory"/>
</dbReference>
<dbReference type="Pfam" id="PF10544">
    <property type="entry name" value="T5orf172"/>
    <property type="match status" value="1"/>
</dbReference>
<accession>A0ABR4FUS4</accession>
<feature type="region of interest" description="Disordered" evidence="1">
    <location>
        <begin position="607"/>
        <end position="705"/>
    </location>
</feature>
<feature type="domain" description="Bacteriophage T5 Orf172 DNA-binding" evidence="2">
    <location>
        <begin position="173"/>
        <end position="260"/>
    </location>
</feature>
<gene>
    <name evidence="3" type="ORF">BJX66DRAFT_311792</name>
</gene>
<feature type="compositionally biased region" description="Polar residues" evidence="1">
    <location>
        <begin position="338"/>
        <end position="356"/>
    </location>
</feature>
<evidence type="ECO:0000313" key="4">
    <source>
        <dbReference type="Proteomes" id="UP001610563"/>
    </source>
</evidence>
<name>A0ABR4FUS4_9EURO</name>
<evidence type="ECO:0000256" key="1">
    <source>
        <dbReference type="SAM" id="MobiDB-lite"/>
    </source>
</evidence>
<dbReference type="PANTHER" id="PTHR28094">
    <property type="entry name" value="MEIOTICALLY UP-REGULATED GENE 113 PROTEIN"/>
    <property type="match status" value="1"/>
</dbReference>
<sequence length="705" mass="78939">MPAVQFVEIRPLVAEGCSSSDPRCAMILSTEKGRCMQEISPRAGKVQELYDRLRDGEDVDETAQAHVLKKIAKLTLCDAHDEAEDIAAAVEQWQSQIRVGIRPAESAAPQTPKAKKRTEERLIEFVSYTGTKSKIDPNDPKQIDAKIRDTLTRKIAKQDKNVSYLYVFSQKVIKDKRFYKIGLTCDLPRRQTELEKCYGPLELHCFAECPNVEMFEMVVHAELLQYRRKHSCEEETCDARWHTEWFEAPLADILDTVTAWSLYARLLYRCGSSLDGNNQSMPMSGWLTRPDRWRRFAMGEATRWMDEIPSNVTVVPEKEAPQSTIDTEAVDEIDSEPESTFSTPARLSDTPATTPGTDPESYGDGNNDYGLTPTPAVRHKIPDLVDEADGGPSNRAHRPAKRVERKLSFASMRRRKSSSGQLLSTSSAGVSSVADSEAGSVPDISSTDRHSREMIDTEVRKALEEYAGAPEDDPENEGTVYLVAHAERTSYKIFNRGLNTPRKKSRDCYSQPDPSVAISCINKTGLQSLVLAQFQGSIKSDSCGYDGCSKRHTNWIDVPLHVIEASLHAWKELLEVGYDTADIPKEKDLSQDEDRWAKWARETAAVARREKEAKRKEKKGRNKKKNAKSKGDNAGKARKQEPPSDSDEEEASFQEPRRISSTASDSPSDSDSRRGGDVRPGLLRRMSTLMGQTGKGLGKVVRKFK</sequence>
<feature type="compositionally biased region" description="Low complexity" evidence="1">
    <location>
        <begin position="418"/>
        <end position="427"/>
    </location>
</feature>
<protein>
    <recommendedName>
        <fullName evidence="2">Bacteriophage T5 Orf172 DNA-binding domain-containing protein</fullName>
    </recommendedName>
</protein>
<proteinExistence type="predicted"/>
<reference evidence="3 4" key="1">
    <citation type="submission" date="2024-07" db="EMBL/GenBank/DDBJ databases">
        <title>Section-level genome sequencing and comparative genomics of Aspergillus sections Usti and Cavernicolus.</title>
        <authorList>
            <consortium name="Lawrence Berkeley National Laboratory"/>
            <person name="Nybo J.L."/>
            <person name="Vesth T.C."/>
            <person name="Theobald S."/>
            <person name="Frisvad J.C."/>
            <person name="Larsen T.O."/>
            <person name="Kjaerboelling I."/>
            <person name="Rothschild-Mancinelli K."/>
            <person name="Lyhne E.K."/>
            <person name="Kogle M.E."/>
            <person name="Barry K."/>
            <person name="Clum A."/>
            <person name="Na H."/>
            <person name="Ledsgaard L."/>
            <person name="Lin J."/>
            <person name="Lipzen A."/>
            <person name="Kuo A."/>
            <person name="Riley R."/>
            <person name="Mondo S."/>
            <person name="Labutti K."/>
            <person name="Haridas S."/>
            <person name="Pangalinan J."/>
            <person name="Salamov A.A."/>
            <person name="Simmons B.A."/>
            <person name="Magnuson J.K."/>
            <person name="Chen J."/>
            <person name="Drula E."/>
            <person name="Henrissat B."/>
            <person name="Wiebenga A."/>
            <person name="Lubbers R.J."/>
            <person name="Gomes A.C."/>
            <person name="Makela M.R."/>
            <person name="Stajich J."/>
            <person name="Grigoriev I.V."/>
            <person name="Mortensen U.H."/>
            <person name="De Vries R.P."/>
            <person name="Baker S.E."/>
            <person name="Andersen M.R."/>
        </authorList>
    </citation>
    <scope>NUCLEOTIDE SEQUENCE [LARGE SCALE GENOMIC DNA]</scope>
    <source>
        <strain evidence="3 4">CBS 209.92</strain>
    </source>
</reference>
<organism evidence="3 4">
    <name type="scientific">Aspergillus keveii</name>
    <dbReference type="NCBI Taxonomy" id="714993"/>
    <lineage>
        <taxon>Eukaryota</taxon>
        <taxon>Fungi</taxon>
        <taxon>Dikarya</taxon>
        <taxon>Ascomycota</taxon>
        <taxon>Pezizomycotina</taxon>
        <taxon>Eurotiomycetes</taxon>
        <taxon>Eurotiomycetidae</taxon>
        <taxon>Eurotiales</taxon>
        <taxon>Aspergillaceae</taxon>
        <taxon>Aspergillus</taxon>
        <taxon>Aspergillus subgen. Nidulantes</taxon>
    </lineage>
</organism>
<feature type="compositionally biased region" description="Basic and acidic residues" evidence="1">
    <location>
        <begin position="629"/>
        <end position="642"/>
    </location>
</feature>
<dbReference type="EMBL" id="JBFTWV010000105">
    <property type="protein sequence ID" value="KAL2787008.1"/>
    <property type="molecule type" value="Genomic_DNA"/>
</dbReference>
<evidence type="ECO:0000313" key="3">
    <source>
        <dbReference type="EMBL" id="KAL2787008.1"/>
    </source>
</evidence>
<feature type="compositionally biased region" description="Acidic residues" evidence="1">
    <location>
        <begin position="328"/>
        <end position="337"/>
    </location>
</feature>
<feature type="compositionally biased region" description="Basic residues" evidence="1">
    <location>
        <begin position="616"/>
        <end position="628"/>
    </location>
</feature>
<dbReference type="PANTHER" id="PTHR28094:SF1">
    <property type="entry name" value="MEIOTICALLY UP-REGULATED GENE 113 PROTEIN"/>
    <property type="match status" value="1"/>
</dbReference>
<feature type="compositionally biased region" description="Low complexity" evidence="1">
    <location>
        <begin position="659"/>
        <end position="669"/>
    </location>
</feature>
<dbReference type="InterPro" id="IPR018306">
    <property type="entry name" value="Phage_T5_Orf172_DNA-bd"/>
</dbReference>
<feature type="region of interest" description="Disordered" evidence="1">
    <location>
        <begin position="313"/>
        <end position="451"/>
    </location>
</feature>
<dbReference type="Proteomes" id="UP001610563">
    <property type="component" value="Unassembled WGS sequence"/>
</dbReference>
<evidence type="ECO:0000259" key="2">
    <source>
        <dbReference type="SMART" id="SM00974"/>
    </source>
</evidence>
<keyword evidence="4" id="KW-1185">Reference proteome</keyword>